<name>A0ACA9QI64_9GLOM</name>
<reference evidence="1" key="1">
    <citation type="submission" date="2021-06" db="EMBL/GenBank/DDBJ databases">
        <authorList>
            <person name="Kallberg Y."/>
            <person name="Tangrot J."/>
            <person name="Rosling A."/>
        </authorList>
    </citation>
    <scope>NUCLEOTIDE SEQUENCE</scope>
    <source>
        <strain evidence="1">CL356</strain>
    </source>
</reference>
<protein>
    <submittedName>
        <fullName evidence="1">5686_t:CDS:1</fullName>
    </submittedName>
</protein>
<sequence length="92" mass="10220">FLIPCNTDVTVAFKFGDVAYTIDARDLVFGFSEELGPNDTPLCYSSIMAVGKNGPKFWVTARILDKLLDSFRCQETRIYSANESNNPSENSS</sequence>
<keyword evidence="2" id="KW-1185">Reference proteome</keyword>
<evidence type="ECO:0000313" key="1">
    <source>
        <dbReference type="EMBL" id="CAG8749025.1"/>
    </source>
</evidence>
<organism evidence="1 2">
    <name type="scientific">Acaulospora colombiana</name>
    <dbReference type="NCBI Taxonomy" id="27376"/>
    <lineage>
        <taxon>Eukaryota</taxon>
        <taxon>Fungi</taxon>
        <taxon>Fungi incertae sedis</taxon>
        <taxon>Mucoromycota</taxon>
        <taxon>Glomeromycotina</taxon>
        <taxon>Glomeromycetes</taxon>
        <taxon>Diversisporales</taxon>
        <taxon>Acaulosporaceae</taxon>
        <taxon>Acaulospora</taxon>
    </lineage>
</organism>
<proteinExistence type="predicted"/>
<evidence type="ECO:0000313" key="2">
    <source>
        <dbReference type="Proteomes" id="UP000789525"/>
    </source>
</evidence>
<dbReference type="EMBL" id="CAJVPT010052103">
    <property type="protein sequence ID" value="CAG8749025.1"/>
    <property type="molecule type" value="Genomic_DNA"/>
</dbReference>
<accession>A0ACA9QI64</accession>
<gene>
    <name evidence="1" type="ORF">ACOLOM_LOCUS12601</name>
</gene>
<comment type="caution">
    <text evidence="1">The sequence shown here is derived from an EMBL/GenBank/DDBJ whole genome shotgun (WGS) entry which is preliminary data.</text>
</comment>
<dbReference type="Proteomes" id="UP000789525">
    <property type="component" value="Unassembled WGS sequence"/>
</dbReference>
<feature type="non-terminal residue" evidence="1">
    <location>
        <position position="1"/>
    </location>
</feature>